<evidence type="ECO:0000256" key="1">
    <source>
        <dbReference type="ARBA" id="ARBA00005507"/>
    </source>
</evidence>
<dbReference type="GO" id="GO:0010215">
    <property type="term" value="P:cellulose microfibril organization"/>
    <property type="evidence" value="ECO:0007669"/>
    <property type="project" value="InterPro"/>
</dbReference>
<dbReference type="Proteomes" id="UP001180020">
    <property type="component" value="Unassembled WGS sequence"/>
</dbReference>
<dbReference type="AlphaFoldDB" id="A0AAV9D8G7"/>
<evidence type="ECO:0000313" key="6">
    <source>
        <dbReference type="Proteomes" id="UP001180020"/>
    </source>
</evidence>
<dbReference type="PANTHER" id="PTHR31673:SF41">
    <property type="entry name" value="COBRA-LIKE PROTEIN"/>
    <property type="match status" value="1"/>
</dbReference>
<organism evidence="5 6">
    <name type="scientific">Acorus calamus</name>
    <name type="common">Sweet flag</name>
    <dbReference type="NCBI Taxonomy" id="4465"/>
    <lineage>
        <taxon>Eukaryota</taxon>
        <taxon>Viridiplantae</taxon>
        <taxon>Streptophyta</taxon>
        <taxon>Embryophyta</taxon>
        <taxon>Tracheophyta</taxon>
        <taxon>Spermatophyta</taxon>
        <taxon>Magnoliopsida</taxon>
        <taxon>Liliopsida</taxon>
        <taxon>Acoraceae</taxon>
        <taxon>Acorus</taxon>
    </lineage>
</organism>
<dbReference type="Pfam" id="PF25079">
    <property type="entry name" value="COB_C"/>
    <property type="match status" value="1"/>
</dbReference>
<name>A0AAV9D8G7_ACOCL</name>
<comment type="caution">
    <text evidence="5">The sequence shown here is derived from an EMBL/GenBank/DDBJ whole genome shotgun (WGS) entry which is preliminary data.</text>
</comment>
<proteinExistence type="inferred from homology"/>
<sequence length="127" mass="14770">MPFVQLRLQWRMHQTNYKEYIRVKLTVSNYNMGTNYSDWNLLIQHPVLSGFFTSYSFNSTTLQTSGDADEVALFWGFKYYNTDLLQVIEDEPGSVTTEMIIRKDANTFTLRNGWAFPRRSTSTGTSV</sequence>
<keyword evidence="2" id="KW-0732">Signal</keyword>
<evidence type="ECO:0000313" key="5">
    <source>
        <dbReference type="EMBL" id="KAK1297191.1"/>
    </source>
</evidence>
<evidence type="ECO:0000259" key="4">
    <source>
        <dbReference type="Pfam" id="PF25079"/>
    </source>
</evidence>
<keyword evidence="3" id="KW-0325">Glycoprotein</keyword>
<comment type="similarity">
    <text evidence="1">Belongs to the COBRA family.</text>
</comment>
<evidence type="ECO:0000256" key="3">
    <source>
        <dbReference type="ARBA" id="ARBA00023180"/>
    </source>
</evidence>
<dbReference type="InterPro" id="IPR006918">
    <property type="entry name" value="COBRA_pln"/>
</dbReference>
<feature type="domain" description="COBRA C-terminal" evidence="4">
    <location>
        <begin position="6"/>
        <end position="124"/>
    </location>
</feature>
<reference evidence="5" key="1">
    <citation type="journal article" date="2023" name="Nat. Commun.">
        <title>Diploid and tetraploid genomes of Acorus and the evolution of monocots.</title>
        <authorList>
            <person name="Ma L."/>
            <person name="Liu K.W."/>
            <person name="Li Z."/>
            <person name="Hsiao Y.Y."/>
            <person name="Qi Y."/>
            <person name="Fu T."/>
            <person name="Tang G.D."/>
            <person name="Zhang D."/>
            <person name="Sun W.H."/>
            <person name="Liu D.K."/>
            <person name="Li Y."/>
            <person name="Chen G.Z."/>
            <person name="Liu X.D."/>
            <person name="Liao X.Y."/>
            <person name="Jiang Y.T."/>
            <person name="Yu X."/>
            <person name="Hao Y."/>
            <person name="Huang J."/>
            <person name="Zhao X.W."/>
            <person name="Ke S."/>
            <person name="Chen Y.Y."/>
            <person name="Wu W.L."/>
            <person name="Hsu J.L."/>
            <person name="Lin Y.F."/>
            <person name="Huang M.D."/>
            <person name="Li C.Y."/>
            <person name="Huang L."/>
            <person name="Wang Z.W."/>
            <person name="Zhao X."/>
            <person name="Zhong W.Y."/>
            <person name="Peng D.H."/>
            <person name="Ahmad S."/>
            <person name="Lan S."/>
            <person name="Zhang J.S."/>
            <person name="Tsai W.C."/>
            <person name="Van de Peer Y."/>
            <person name="Liu Z.J."/>
        </authorList>
    </citation>
    <scope>NUCLEOTIDE SEQUENCE</scope>
    <source>
        <tissue evidence="5">Leaves</tissue>
    </source>
</reference>
<dbReference type="EMBL" id="JAUJYO010000015">
    <property type="protein sequence ID" value="KAK1297191.1"/>
    <property type="molecule type" value="Genomic_DNA"/>
</dbReference>
<dbReference type="InterPro" id="IPR056900">
    <property type="entry name" value="COB_C"/>
</dbReference>
<dbReference type="GO" id="GO:0005886">
    <property type="term" value="C:plasma membrane"/>
    <property type="evidence" value="ECO:0007669"/>
    <property type="project" value="TreeGrafter"/>
</dbReference>
<dbReference type="GO" id="GO:0052324">
    <property type="term" value="P:plant-type cell wall cellulose biosynthetic process"/>
    <property type="evidence" value="ECO:0007669"/>
    <property type="project" value="TreeGrafter"/>
</dbReference>
<accession>A0AAV9D8G7</accession>
<gene>
    <name evidence="5" type="primary">BC1L2</name>
    <name evidence="5" type="ORF">QJS10_CPB15g00512</name>
</gene>
<dbReference type="PANTHER" id="PTHR31673">
    <property type="entry name" value="PROTEIN COBRA"/>
    <property type="match status" value="1"/>
</dbReference>
<reference evidence="5" key="2">
    <citation type="submission" date="2023-06" db="EMBL/GenBank/DDBJ databases">
        <authorList>
            <person name="Ma L."/>
            <person name="Liu K.-W."/>
            <person name="Li Z."/>
            <person name="Hsiao Y.-Y."/>
            <person name="Qi Y."/>
            <person name="Fu T."/>
            <person name="Tang G."/>
            <person name="Zhang D."/>
            <person name="Sun W.-H."/>
            <person name="Liu D.-K."/>
            <person name="Li Y."/>
            <person name="Chen G.-Z."/>
            <person name="Liu X.-D."/>
            <person name="Liao X.-Y."/>
            <person name="Jiang Y.-T."/>
            <person name="Yu X."/>
            <person name="Hao Y."/>
            <person name="Huang J."/>
            <person name="Zhao X.-W."/>
            <person name="Ke S."/>
            <person name="Chen Y.-Y."/>
            <person name="Wu W.-L."/>
            <person name="Hsu J.-L."/>
            <person name="Lin Y.-F."/>
            <person name="Huang M.-D."/>
            <person name="Li C.-Y."/>
            <person name="Huang L."/>
            <person name="Wang Z.-W."/>
            <person name="Zhao X."/>
            <person name="Zhong W.-Y."/>
            <person name="Peng D.-H."/>
            <person name="Ahmad S."/>
            <person name="Lan S."/>
            <person name="Zhang J.-S."/>
            <person name="Tsai W.-C."/>
            <person name="Van De Peer Y."/>
            <person name="Liu Z.-J."/>
        </authorList>
    </citation>
    <scope>NUCLEOTIDE SEQUENCE</scope>
    <source>
        <strain evidence="5">CP</strain>
        <tissue evidence="5">Leaves</tissue>
    </source>
</reference>
<evidence type="ECO:0000256" key="2">
    <source>
        <dbReference type="ARBA" id="ARBA00022729"/>
    </source>
</evidence>
<keyword evidence="6" id="KW-1185">Reference proteome</keyword>
<protein>
    <submittedName>
        <fullName evidence="5">COBRA-like protein 2</fullName>
    </submittedName>
</protein>